<comment type="caution">
    <text evidence="1">The sequence shown here is derived from an EMBL/GenBank/DDBJ whole genome shotgun (WGS) entry which is preliminary data.</text>
</comment>
<dbReference type="EMBL" id="BRXU01000025">
    <property type="protein sequence ID" value="GLC59009.1"/>
    <property type="molecule type" value="Genomic_DNA"/>
</dbReference>
<accession>A0A9W6F7C4</accession>
<dbReference type="AlphaFoldDB" id="A0A9W6F7C4"/>
<evidence type="ECO:0000313" key="2">
    <source>
        <dbReference type="Proteomes" id="UP001165080"/>
    </source>
</evidence>
<organism evidence="1 2">
    <name type="scientific">Pleodorina starrii</name>
    <dbReference type="NCBI Taxonomy" id="330485"/>
    <lineage>
        <taxon>Eukaryota</taxon>
        <taxon>Viridiplantae</taxon>
        <taxon>Chlorophyta</taxon>
        <taxon>core chlorophytes</taxon>
        <taxon>Chlorophyceae</taxon>
        <taxon>CS clade</taxon>
        <taxon>Chlamydomonadales</taxon>
        <taxon>Volvocaceae</taxon>
        <taxon>Pleodorina</taxon>
    </lineage>
</organism>
<reference evidence="1 2" key="1">
    <citation type="journal article" date="2023" name="Commun. Biol.">
        <title>Reorganization of the ancestral sex-determining regions during the evolution of trioecy in Pleodorina starrii.</title>
        <authorList>
            <person name="Takahashi K."/>
            <person name="Suzuki S."/>
            <person name="Kawai-Toyooka H."/>
            <person name="Yamamoto K."/>
            <person name="Hamaji T."/>
            <person name="Ootsuki R."/>
            <person name="Yamaguchi H."/>
            <person name="Kawachi M."/>
            <person name="Higashiyama T."/>
            <person name="Nozaki H."/>
        </authorList>
    </citation>
    <scope>NUCLEOTIDE SEQUENCE [LARGE SCALE GENOMIC DNA]</scope>
    <source>
        <strain evidence="1 2">NIES-4479</strain>
    </source>
</reference>
<evidence type="ECO:0000313" key="1">
    <source>
        <dbReference type="EMBL" id="GLC59009.1"/>
    </source>
</evidence>
<keyword evidence="2" id="KW-1185">Reference proteome</keyword>
<gene>
    <name evidence="1" type="primary">PLESTB002189</name>
    <name evidence="1" type="ORF">PLESTB_001432500</name>
</gene>
<dbReference type="Proteomes" id="UP001165080">
    <property type="component" value="Unassembled WGS sequence"/>
</dbReference>
<sequence>MLNGLGAVPGPMLFMKRTPAQINALKVHGETYQSNLRTMTGDDAARPVPGTMRSMLVMLGDTALPQIAVHPCRTVSVCVLCCKCTRPHSCAQCSRHRTLGIDEYDRQGVHILHVRWVVRQRRRRHLRSSRKNAAPSAAPESAAAAVALRRRGQLTAPSAANSGVAAAMPLLPLMCTGFPTWAAAVTDAAAAATGGAAAATAAAGAAVRTPQTATATVACCCGYSAKCTCIRSPGGDGRVAAQDGLDEDE</sequence>
<name>A0A9W6F7C4_9CHLO</name>
<proteinExistence type="predicted"/>
<protein>
    <submittedName>
        <fullName evidence="1">Uncharacterized protein</fullName>
    </submittedName>
</protein>